<evidence type="ECO:0000259" key="1">
    <source>
        <dbReference type="PROSITE" id="PS50990"/>
    </source>
</evidence>
<dbReference type="InterPro" id="IPR039564">
    <property type="entry name" value="Peptidase_C39-like"/>
</dbReference>
<accession>A0A563ERA2</accession>
<proteinExistence type="predicted"/>
<dbReference type="GO" id="GO:0005524">
    <property type="term" value="F:ATP binding"/>
    <property type="evidence" value="ECO:0007669"/>
    <property type="project" value="InterPro"/>
</dbReference>
<name>A0A563ERA2_9PSEU</name>
<reference evidence="2 3" key="1">
    <citation type="submission" date="2019-07" db="EMBL/GenBank/DDBJ databases">
        <title>Lentzea xizangensis sp. nov., isolated from Qinghai-Tibetan Plateau Soils.</title>
        <authorList>
            <person name="Huang J."/>
        </authorList>
    </citation>
    <scope>NUCLEOTIDE SEQUENCE [LARGE SCALE GENOMIC DNA]</scope>
    <source>
        <strain evidence="2 3">FXJ1.1311</strain>
    </source>
</reference>
<evidence type="ECO:0000313" key="2">
    <source>
        <dbReference type="EMBL" id="TWP50275.1"/>
    </source>
</evidence>
<dbReference type="EMBL" id="VOBR01000013">
    <property type="protein sequence ID" value="TWP50275.1"/>
    <property type="molecule type" value="Genomic_DNA"/>
</dbReference>
<protein>
    <recommendedName>
        <fullName evidence="1">Peptidase C39 domain-containing protein</fullName>
    </recommendedName>
</protein>
<dbReference type="GO" id="GO:0008233">
    <property type="term" value="F:peptidase activity"/>
    <property type="evidence" value="ECO:0007669"/>
    <property type="project" value="InterPro"/>
</dbReference>
<dbReference type="OrthoDB" id="2602488at2"/>
<evidence type="ECO:0000313" key="3">
    <source>
        <dbReference type="Proteomes" id="UP000316639"/>
    </source>
</evidence>
<keyword evidence="3" id="KW-1185">Reference proteome</keyword>
<dbReference type="InterPro" id="IPR005074">
    <property type="entry name" value="Peptidase_C39"/>
</dbReference>
<dbReference type="Pfam" id="PF13529">
    <property type="entry name" value="Peptidase_C39_2"/>
    <property type="match status" value="1"/>
</dbReference>
<gene>
    <name evidence="2" type="ORF">FKR81_21470</name>
</gene>
<dbReference type="Proteomes" id="UP000316639">
    <property type="component" value="Unassembled WGS sequence"/>
</dbReference>
<dbReference type="Gene3D" id="3.90.70.10">
    <property type="entry name" value="Cysteine proteinases"/>
    <property type="match status" value="1"/>
</dbReference>
<comment type="caution">
    <text evidence="2">The sequence shown here is derived from an EMBL/GenBank/DDBJ whole genome shotgun (WGS) entry which is preliminary data.</text>
</comment>
<feature type="domain" description="Peptidase C39" evidence="1">
    <location>
        <begin position="36"/>
        <end position="178"/>
    </location>
</feature>
<sequence>MRPDESCVLDVVRYPQRFAPDEWPAGAVLAGEGAQHWSDRACGLACLRMVFDHFGLPVPSQWELLVEALELDAYTPRGWKHQGLADLAVRRGLVAVPLAIGGVDELHALLRGGGPVIVSVTHELPVDGRRGGHLVVVAGVRIPEHEVVFRDPSRWGGENSVVPAERFVQSFSGRGIAFSRAT</sequence>
<dbReference type="GO" id="GO:0016020">
    <property type="term" value="C:membrane"/>
    <property type="evidence" value="ECO:0007669"/>
    <property type="project" value="InterPro"/>
</dbReference>
<organism evidence="2 3">
    <name type="scientific">Lentzea tibetensis</name>
    <dbReference type="NCBI Taxonomy" id="2591470"/>
    <lineage>
        <taxon>Bacteria</taxon>
        <taxon>Bacillati</taxon>
        <taxon>Actinomycetota</taxon>
        <taxon>Actinomycetes</taxon>
        <taxon>Pseudonocardiales</taxon>
        <taxon>Pseudonocardiaceae</taxon>
        <taxon>Lentzea</taxon>
    </lineage>
</organism>
<dbReference type="PROSITE" id="PS50990">
    <property type="entry name" value="PEPTIDASE_C39"/>
    <property type="match status" value="1"/>
</dbReference>
<dbReference type="AlphaFoldDB" id="A0A563ERA2"/>
<dbReference type="GO" id="GO:0006508">
    <property type="term" value="P:proteolysis"/>
    <property type="evidence" value="ECO:0007669"/>
    <property type="project" value="InterPro"/>
</dbReference>